<proteinExistence type="predicted"/>
<comment type="caution">
    <text evidence="1">The sequence shown here is derived from an EMBL/GenBank/DDBJ whole genome shotgun (WGS) entry which is preliminary data.</text>
</comment>
<evidence type="ECO:0000313" key="1">
    <source>
        <dbReference type="EMBL" id="KAG6672421.1"/>
    </source>
</evidence>
<gene>
    <name evidence="1" type="ORF">I3842_16G056700</name>
</gene>
<name>A0A922A4V8_CARIL</name>
<sequence>MDREEMNAFFTDPSSSFSFLFPISFRTYLSSVHAPSPLPKFTASPGQTNAIPTAINHPCAFIVAVLYSLQHFGQQVMHRDGVGFRRGRWSTIKVFIIKNSRPIFLFPFQNHL</sequence>
<reference evidence="1" key="1">
    <citation type="submission" date="2021-01" db="EMBL/GenBank/DDBJ databases">
        <authorList>
            <person name="Lovell J.T."/>
            <person name="Bentley N."/>
            <person name="Bhattarai G."/>
            <person name="Jenkins J.W."/>
            <person name="Sreedasyam A."/>
            <person name="Alarcon Y."/>
            <person name="Bock C."/>
            <person name="Boston L."/>
            <person name="Carlson J."/>
            <person name="Cervantes K."/>
            <person name="Clermont K."/>
            <person name="Krom N."/>
            <person name="Kubenka K."/>
            <person name="Mamidi S."/>
            <person name="Mattison C."/>
            <person name="Monteros M."/>
            <person name="Pisani C."/>
            <person name="Plott C."/>
            <person name="Rajasekar S."/>
            <person name="Rhein H.S."/>
            <person name="Rohla C."/>
            <person name="Song M."/>
            <person name="Hilaire R.S."/>
            <person name="Shu S."/>
            <person name="Wells L."/>
            <person name="Wang X."/>
            <person name="Webber J."/>
            <person name="Heerema R.J."/>
            <person name="Klein P."/>
            <person name="Conner P."/>
            <person name="Grauke L."/>
            <person name="Grimwood J."/>
            <person name="Schmutz J."/>
            <person name="Randall J.J."/>
        </authorList>
    </citation>
    <scope>NUCLEOTIDE SEQUENCE</scope>
    <source>
        <tissue evidence="1">Leaf</tissue>
    </source>
</reference>
<organism evidence="1 2">
    <name type="scientific">Carya illinoinensis</name>
    <name type="common">Pecan</name>
    <dbReference type="NCBI Taxonomy" id="32201"/>
    <lineage>
        <taxon>Eukaryota</taxon>
        <taxon>Viridiplantae</taxon>
        <taxon>Streptophyta</taxon>
        <taxon>Embryophyta</taxon>
        <taxon>Tracheophyta</taxon>
        <taxon>Spermatophyta</taxon>
        <taxon>Magnoliopsida</taxon>
        <taxon>eudicotyledons</taxon>
        <taxon>Gunneridae</taxon>
        <taxon>Pentapetalae</taxon>
        <taxon>rosids</taxon>
        <taxon>fabids</taxon>
        <taxon>Fagales</taxon>
        <taxon>Juglandaceae</taxon>
        <taxon>Carya</taxon>
    </lineage>
</organism>
<dbReference type="EMBL" id="CM031840">
    <property type="protein sequence ID" value="KAG6672421.1"/>
    <property type="molecule type" value="Genomic_DNA"/>
</dbReference>
<evidence type="ECO:0000313" key="2">
    <source>
        <dbReference type="Proteomes" id="UP000811246"/>
    </source>
</evidence>
<accession>A0A922A4V8</accession>
<dbReference type="Proteomes" id="UP000811246">
    <property type="component" value="Chromosome 16"/>
</dbReference>
<dbReference type="AlphaFoldDB" id="A0A922A4V8"/>
<protein>
    <submittedName>
        <fullName evidence="1">Uncharacterized protein</fullName>
    </submittedName>
</protein>